<dbReference type="InterPro" id="IPR028098">
    <property type="entry name" value="Glyco_trans_4-like_N"/>
</dbReference>
<dbReference type="GO" id="GO:0016758">
    <property type="term" value="F:hexosyltransferase activity"/>
    <property type="evidence" value="ECO:0007669"/>
    <property type="project" value="TreeGrafter"/>
</dbReference>
<dbReference type="AlphaFoldDB" id="A0A0D7W702"/>
<accession>A0A0D7W702</accession>
<dbReference type="InterPro" id="IPR050194">
    <property type="entry name" value="Glycosyltransferase_grp1"/>
</dbReference>
<proteinExistence type="predicted"/>
<keyword evidence="4" id="KW-1185">Reference proteome</keyword>
<comment type="caution">
    <text evidence="3">The sequence shown here is derived from an EMBL/GenBank/DDBJ whole genome shotgun (WGS) entry which is preliminary data.</text>
</comment>
<dbReference type="PANTHER" id="PTHR45947">
    <property type="entry name" value="SULFOQUINOVOSYL TRANSFERASE SQD2"/>
    <property type="match status" value="1"/>
</dbReference>
<evidence type="ECO:0000259" key="1">
    <source>
        <dbReference type="Pfam" id="PF00534"/>
    </source>
</evidence>
<dbReference type="STRING" id="1435349.PW52_12415"/>
<dbReference type="SUPFAM" id="SSF53756">
    <property type="entry name" value="UDP-Glycosyltransferase/glycogen phosphorylase"/>
    <property type="match status" value="1"/>
</dbReference>
<dbReference type="PATRIC" id="fig|1435349.4.peg.501"/>
<dbReference type="NCBIfam" id="NF007640">
    <property type="entry name" value="PRK10307.1"/>
    <property type="match status" value="1"/>
</dbReference>
<evidence type="ECO:0000313" key="3">
    <source>
        <dbReference type="EMBL" id="KJD34906.1"/>
    </source>
</evidence>
<name>A0A0D7W702_9FLAO</name>
<protein>
    <submittedName>
        <fullName evidence="3">Glycosyl transferase family 1</fullName>
    </submittedName>
</protein>
<dbReference type="PANTHER" id="PTHR45947:SF3">
    <property type="entry name" value="SULFOQUINOVOSYL TRANSFERASE SQD2"/>
    <property type="match status" value="1"/>
</dbReference>
<dbReference type="Pfam" id="PF13579">
    <property type="entry name" value="Glyco_trans_4_4"/>
    <property type="match status" value="1"/>
</dbReference>
<dbReference type="Proteomes" id="UP000032578">
    <property type="component" value="Unassembled WGS sequence"/>
</dbReference>
<feature type="domain" description="Glycosyltransferase subfamily 4-like N-terminal" evidence="2">
    <location>
        <begin position="20"/>
        <end position="213"/>
    </location>
</feature>
<organism evidence="3 4">
    <name type="scientific">Neotamlana sedimentorum</name>
    <dbReference type="NCBI Taxonomy" id="1435349"/>
    <lineage>
        <taxon>Bacteria</taxon>
        <taxon>Pseudomonadati</taxon>
        <taxon>Bacteroidota</taxon>
        <taxon>Flavobacteriia</taxon>
        <taxon>Flavobacteriales</taxon>
        <taxon>Flavobacteriaceae</taxon>
        <taxon>Neotamlana</taxon>
    </lineage>
</organism>
<evidence type="ECO:0000259" key="2">
    <source>
        <dbReference type="Pfam" id="PF13579"/>
    </source>
</evidence>
<keyword evidence="3" id="KW-0808">Transferase</keyword>
<gene>
    <name evidence="3" type="ORF">PW52_12415</name>
</gene>
<feature type="domain" description="Glycosyl transferase family 1" evidence="1">
    <location>
        <begin position="227"/>
        <end position="396"/>
    </location>
</feature>
<reference evidence="3 4" key="1">
    <citation type="submission" date="2014-11" db="EMBL/GenBank/DDBJ databases">
        <title>Tamlana sedimentorum sp. nov., isolated from shallow sand sediments of the Sea of Japan.</title>
        <authorList>
            <person name="Romanenko L.A."/>
        </authorList>
    </citation>
    <scope>NUCLEOTIDE SEQUENCE [LARGE SCALE GENOMIC DNA]</scope>
    <source>
        <strain evidence="3 4">JCM 19808</strain>
    </source>
</reference>
<evidence type="ECO:0000313" key="4">
    <source>
        <dbReference type="Proteomes" id="UP000032578"/>
    </source>
</evidence>
<dbReference type="EMBL" id="JTDW01000010">
    <property type="protein sequence ID" value="KJD34906.1"/>
    <property type="molecule type" value="Genomic_DNA"/>
</dbReference>
<dbReference type="InterPro" id="IPR001296">
    <property type="entry name" value="Glyco_trans_1"/>
</dbReference>
<dbReference type="Pfam" id="PF00534">
    <property type="entry name" value="Glycos_transf_1"/>
    <property type="match status" value="1"/>
</dbReference>
<dbReference type="Gene3D" id="3.40.50.2000">
    <property type="entry name" value="Glycogen Phosphorylase B"/>
    <property type="match status" value="2"/>
</dbReference>
<dbReference type="RefSeq" id="WP_044633284.1">
    <property type="nucleotide sequence ID" value="NZ_JTDW01000010.1"/>
</dbReference>
<sequence>MSNTKKRILLIGYNFSPEPTGIGKYSGEMMYWLANHGYDCVVLTTYPYYPYWKVQEPYYKKRFWYTKEVESFSSGGQITTYRCPMYVPEEPTGKKRMLLDLSFMFSAFLQLLKLLFSKKCDAVITVVPSFQFGLLGCFYKWVKGGKSIYHIQDMQIEAAQDLNMISSKKVINLLYRVERFIFKKTDVISTISEKMVSKVEAKAKKEVVLFPNWSDTEFFKPLTNQEQLKLEFGFEANDKVVLYSGAIGEKQGLESIIYAADTIKEQIDVKFVICGTGPYKERLQDLTHQLGLKNISFFPLQPFEKFNQFLNMADVHLVIQKAKASDLVMPSKLTTILSVGGLALITANNDSGLHALTQKYNMGVLVDAEDQLALNKGIQYALNTGDRLTIKKNARKYTERYLDVNNILKEFVNRL</sequence>
<dbReference type="OrthoDB" id="9811902at2"/>
<dbReference type="CDD" id="cd03794">
    <property type="entry name" value="GT4_WbuB-like"/>
    <property type="match status" value="1"/>
</dbReference>